<name>A0A5B7ZYE3_9BACT</name>
<gene>
    <name evidence="2" type="ORF">FHG12_05130</name>
</gene>
<dbReference type="EMBL" id="CP040896">
    <property type="protein sequence ID" value="QDA59525.1"/>
    <property type="molecule type" value="Genomic_DNA"/>
</dbReference>
<dbReference type="SUPFAM" id="SSF82784">
    <property type="entry name" value="OsmC-like"/>
    <property type="match status" value="1"/>
</dbReference>
<dbReference type="Proteomes" id="UP000305398">
    <property type="component" value="Chromosome"/>
</dbReference>
<dbReference type="Gene3D" id="3.30.300.20">
    <property type="match status" value="1"/>
</dbReference>
<dbReference type="OrthoDB" id="9791538at2"/>
<evidence type="ECO:0000256" key="1">
    <source>
        <dbReference type="SAM" id="MobiDB-lite"/>
    </source>
</evidence>
<protein>
    <submittedName>
        <fullName evidence="2">OsmC family protein</fullName>
    </submittedName>
</protein>
<dbReference type="PANTHER" id="PTHR39624">
    <property type="entry name" value="PROTEIN INVOLVED IN RIMO-MEDIATED BETA-METHYLTHIOLATION OF RIBOSOMAL PROTEIN S12 YCAO"/>
    <property type="match status" value="1"/>
</dbReference>
<accession>A0A5B7ZYE3</accession>
<dbReference type="RefSeq" id="WP_139514706.1">
    <property type="nucleotide sequence ID" value="NZ_CP040896.1"/>
</dbReference>
<organism evidence="2 3">
    <name type="scientific">Hymenobacter jejuensis</name>
    <dbReference type="NCBI Taxonomy" id="2502781"/>
    <lineage>
        <taxon>Bacteria</taxon>
        <taxon>Pseudomonadati</taxon>
        <taxon>Bacteroidota</taxon>
        <taxon>Cytophagia</taxon>
        <taxon>Cytophagales</taxon>
        <taxon>Hymenobacteraceae</taxon>
        <taxon>Hymenobacter</taxon>
    </lineage>
</organism>
<evidence type="ECO:0000313" key="2">
    <source>
        <dbReference type="EMBL" id="QDA59525.1"/>
    </source>
</evidence>
<proteinExistence type="predicted"/>
<keyword evidence="3" id="KW-1185">Reference proteome</keyword>
<dbReference type="InterPro" id="IPR003718">
    <property type="entry name" value="OsmC/Ohr_fam"/>
</dbReference>
<dbReference type="Pfam" id="PF02566">
    <property type="entry name" value="OsmC"/>
    <property type="match status" value="1"/>
</dbReference>
<dbReference type="KEGG" id="hyj:FHG12_05130"/>
<sequence>MPTITAHSGAEHFRTEISSDSGHQLLADEPTDNGGQNAGMAPAELLASSLGACTCITVRMYAARKQWPLRGIDTTVSFERNAQHVVTHLTRHLRLDGDLSEEQRQRLLQVANACPVHKALTASVAIDTELV</sequence>
<evidence type="ECO:0000313" key="3">
    <source>
        <dbReference type="Proteomes" id="UP000305398"/>
    </source>
</evidence>
<feature type="region of interest" description="Disordered" evidence="1">
    <location>
        <begin position="1"/>
        <end position="21"/>
    </location>
</feature>
<reference evidence="2 3" key="1">
    <citation type="submission" date="2019-06" db="EMBL/GenBank/DDBJ databases">
        <authorList>
            <person name="Srinivasan S."/>
        </authorList>
    </citation>
    <scope>NUCLEOTIDE SEQUENCE [LARGE SCALE GENOMIC DNA]</scope>
    <source>
        <strain evidence="2 3">17J68-5</strain>
    </source>
</reference>
<dbReference type="PANTHER" id="PTHR39624:SF2">
    <property type="entry name" value="OSMC-LIKE PROTEIN"/>
    <property type="match status" value="1"/>
</dbReference>
<dbReference type="InterPro" id="IPR036102">
    <property type="entry name" value="OsmC/Ohrsf"/>
</dbReference>
<dbReference type="AlphaFoldDB" id="A0A5B7ZYE3"/>
<dbReference type="InterPro" id="IPR015946">
    <property type="entry name" value="KH_dom-like_a/b"/>
</dbReference>